<accession>A0AAV4T153</accession>
<keyword evidence="1" id="KW-0812">Transmembrane</keyword>
<evidence type="ECO:0000313" key="2">
    <source>
        <dbReference type="EMBL" id="GIY39799.1"/>
    </source>
</evidence>
<comment type="caution">
    <text evidence="2">The sequence shown here is derived from an EMBL/GenBank/DDBJ whole genome shotgun (WGS) entry which is preliminary data.</text>
</comment>
<evidence type="ECO:0000313" key="3">
    <source>
        <dbReference type="Proteomes" id="UP001054837"/>
    </source>
</evidence>
<proteinExistence type="predicted"/>
<evidence type="ECO:0000256" key="1">
    <source>
        <dbReference type="SAM" id="Phobius"/>
    </source>
</evidence>
<dbReference type="EMBL" id="BPLQ01008840">
    <property type="protein sequence ID" value="GIY39799.1"/>
    <property type="molecule type" value="Genomic_DNA"/>
</dbReference>
<gene>
    <name evidence="2" type="ORF">CDAR_3291</name>
</gene>
<feature type="transmembrane region" description="Helical" evidence="1">
    <location>
        <begin position="60"/>
        <end position="80"/>
    </location>
</feature>
<sequence length="102" mass="11667">MWLLNLERAESPPDKLLHRAERLASQLLELIASVLGWSFLEQQKFSHSKIFTTQIHLLSFIVLFFLSLPYFGFLPFLPFFPRFIKGRAFRPTLASVGSGALG</sequence>
<dbReference type="AlphaFoldDB" id="A0AAV4T153"/>
<organism evidence="2 3">
    <name type="scientific">Caerostris darwini</name>
    <dbReference type="NCBI Taxonomy" id="1538125"/>
    <lineage>
        <taxon>Eukaryota</taxon>
        <taxon>Metazoa</taxon>
        <taxon>Ecdysozoa</taxon>
        <taxon>Arthropoda</taxon>
        <taxon>Chelicerata</taxon>
        <taxon>Arachnida</taxon>
        <taxon>Araneae</taxon>
        <taxon>Araneomorphae</taxon>
        <taxon>Entelegynae</taxon>
        <taxon>Araneoidea</taxon>
        <taxon>Araneidae</taxon>
        <taxon>Caerostris</taxon>
    </lineage>
</organism>
<reference evidence="2 3" key="1">
    <citation type="submission" date="2021-06" db="EMBL/GenBank/DDBJ databases">
        <title>Caerostris darwini draft genome.</title>
        <authorList>
            <person name="Kono N."/>
            <person name="Arakawa K."/>
        </authorList>
    </citation>
    <scope>NUCLEOTIDE SEQUENCE [LARGE SCALE GENOMIC DNA]</scope>
</reference>
<keyword evidence="1" id="KW-1133">Transmembrane helix</keyword>
<keyword evidence="3" id="KW-1185">Reference proteome</keyword>
<keyword evidence="1" id="KW-0472">Membrane</keyword>
<name>A0AAV4T153_9ARAC</name>
<protein>
    <submittedName>
        <fullName evidence="2">Uncharacterized protein</fullName>
    </submittedName>
</protein>
<dbReference type="Proteomes" id="UP001054837">
    <property type="component" value="Unassembled WGS sequence"/>
</dbReference>